<name>A0AAE0MK14_9PEZI</name>
<gene>
    <name evidence="2" type="ORF">B0H65DRAFT_583401</name>
</gene>
<feature type="compositionally biased region" description="Acidic residues" evidence="1">
    <location>
        <begin position="41"/>
        <end position="50"/>
    </location>
</feature>
<comment type="caution">
    <text evidence="2">The sequence shown here is derived from an EMBL/GenBank/DDBJ whole genome shotgun (WGS) entry which is preliminary data.</text>
</comment>
<dbReference type="AlphaFoldDB" id="A0AAE0MK14"/>
<dbReference type="Gene3D" id="3.30.420.10">
    <property type="entry name" value="Ribonuclease H-like superfamily/Ribonuclease H"/>
    <property type="match status" value="1"/>
</dbReference>
<feature type="compositionally biased region" description="Polar residues" evidence="1">
    <location>
        <begin position="51"/>
        <end position="61"/>
    </location>
</feature>
<reference evidence="2" key="1">
    <citation type="journal article" date="2023" name="Mol. Phylogenet. Evol.">
        <title>Genome-scale phylogeny and comparative genomics of the fungal order Sordariales.</title>
        <authorList>
            <person name="Hensen N."/>
            <person name="Bonometti L."/>
            <person name="Westerberg I."/>
            <person name="Brannstrom I.O."/>
            <person name="Guillou S."/>
            <person name="Cros-Aarteil S."/>
            <person name="Calhoun S."/>
            <person name="Haridas S."/>
            <person name="Kuo A."/>
            <person name="Mondo S."/>
            <person name="Pangilinan J."/>
            <person name="Riley R."/>
            <person name="LaButti K."/>
            <person name="Andreopoulos B."/>
            <person name="Lipzen A."/>
            <person name="Chen C."/>
            <person name="Yan M."/>
            <person name="Daum C."/>
            <person name="Ng V."/>
            <person name="Clum A."/>
            <person name="Steindorff A."/>
            <person name="Ohm R.A."/>
            <person name="Martin F."/>
            <person name="Silar P."/>
            <person name="Natvig D.O."/>
            <person name="Lalanne C."/>
            <person name="Gautier V."/>
            <person name="Ament-Velasquez S.L."/>
            <person name="Kruys A."/>
            <person name="Hutchinson M.I."/>
            <person name="Powell A.J."/>
            <person name="Barry K."/>
            <person name="Miller A.N."/>
            <person name="Grigoriev I.V."/>
            <person name="Debuchy R."/>
            <person name="Gladieux P."/>
            <person name="Hiltunen Thoren M."/>
            <person name="Johannesson H."/>
        </authorList>
    </citation>
    <scope>NUCLEOTIDE SEQUENCE</scope>
    <source>
        <strain evidence="2">CBS 560.94</strain>
    </source>
</reference>
<accession>A0AAE0MK14</accession>
<dbReference type="RefSeq" id="XP_062677181.1">
    <property type="nucleotide sequence ID" value="XM_062830879.1"/>
</dbReference>
<dbReference type="InterPro" id="IPR012337">
    <property type="entry name" value="RNaseH-like_sf"/>
</dbReference>
<protein>
    <recommendedName>
        <fullName evidence="4">RNase H type-1 domain-containing protein</fullName>
    </recommendedName>
</protein>
<dbReference type="EMBL" id="JAUEPP010000009">
    <property type="protein sequence ID" value="KAK3335015.1"/>
    <property type="molecule type" value="Genomic_DNA"/>
</dbReference>
<dbReference type="SUPFAM" id="SSF53098">
    <property type="entry name" value="Ribonuclease H-like"/>
    <property type="match status" value="1"/>
</dbReference>
<feature type="compositionally biased region" description="Low complexity" evidence="1">
    <location>
        <begin position="1"/>
        <end position="21"/>
    </location>
</feature>
<organism evidence="2 3">
    <name type="scientific">Neurospora tetraspora</name>
    <dbReference type="NCBI Taxonomy" id="94610"/>
    <lineage>
        <taxon>Eukaryota</taxon>
        <taxon>Fungi</taxon>
        <taxon>Dikarya</taxon>
        <taxon>Ascomycota</taxon>
        <taxon>Pezizomycotina</taxon>
        <taxon>Sordariomycetes</taxon>
        <taxon>Sordariomycetidae</taxon>
        <taxon>Sordariales</taxon>
        <taxon>Sordariaceae</taxon>
        <taxon>Neurospora</taxon>
    </lineage>
</organism>
<evidence type="ECO:0000313" key="2">
    <source>
        <dbReference type="EMBL" id="KAK3335015.1"/>
    </source>
</evidence>
<dbReference type="GO" id="GO:0003676">
    <property type="term" value="F:nucleic acid binding"/>
    <property type="evidence" value="ECO:0007669"/>
    <property type="project" value="InterPro"/>
</dbReference>
<sequence length="402" mass="44151">MSSSELKSKRSPPSRSQSPRSGGHNPKRPKFNGDPVIDLTGDPEDDEDDQNTVMRLESSSKSNDHHVIDLTGDSDDDEINDMLHSIEEEAGELLAGLEATAMAVALPSAPSPAAPPLRSPSPELKAIEVVDLTGDSEDERERSPRSPTPSIDYRVALCAQETRDFVGTLVINPRPDAQFIAERACTSPLWVNNVPQIIIFCDGSSRVTPLMAWEGTNGGYGVVLRNPWAAAAANNQDGNGSVSGFEVRSWSHHKTYSSAEAEMAAIAQSLDTSVGLMGQHRPPTAEVQIFTDSMECWDRITRGLNHRQDRFSFRHTEPILRAIVWLSHRLKIMGGKLTVRWNPRRCAIGPELADDAAGVHSRGVNPEGFNQRNVPFFRRDGILNMLNEQIGAVVRERRTPAP</sequence>
<proteinExistence type="predicted"/>
<dbReference type="Proteomes" id="UP001278500">
    <property type="component" value="Unassembled WGS sequence"/>
</dbReference>
<evidence type="ECO:0000256" key="1">
    <source>
        <dbReference type="SAM" id="MobiDB-lite"/>
    </source>
</evidence>
<feature type="region of interest" description="Disordered" evidence="1">
    <location>
        <begin position="1"/>
        <end position="76"/>
    </location>
</feature>
<dbReference type="GeneID" id="87868033"/>
<feature type="region of interest" description="Disordered" evidence="1">
    <location>
        <begin position="131"/>
        <end position="150"/>
    </location>
</feature>
<evidence type="ECO:0000313" key="3">
    <source>
        <dbReference type="Proteomes" id="UP001278500"/>
    </source>
</evidence>
<feature type="non-terminal residue" evidence="2">
    <location>
        <position position="1"/>
    </location>
</feature>
<dbReference type="InterPro" id="IPR036397">
    <property type="entry name" value="RNaseH_sf"/>
</dbReference>
<evidence type="ECO:0008006" key="4">
    <source>
        <dbReference type="Google" id="ProtNLM"/>
    </source>
</evidence>
<keyword evidence="3" id="KW-1185">Reference proteome</keyword>
<reference evidence="2" key="2">
    <citation type="submission" date="2023-06" db="EMBL/GenBank/DDBJ databases">
        <authorList>
            <consortium name="Lawrence Berkeley National Laboratory"/>
            <person name="Haridas S."/>
            <person name="Hensen N."/>
            <person name="Bonometti L."/>
            <person name="Westerberg I."/>
            <person name="Brannstrom I.O."/>
            <person name="Guillou S."/>
            <person name="Cros-Aarteil S."/>
            <person name="Calhoun S."/>
            <person name="Kuo A."/>
            <person name="Mondo S."/>
            <person name="Pangilinan J."/>
            <person name="Riley R."/>
            <person name="Labutti K."/>
            <person name="Andreopoulos B."/>
            <person name="Lipzen A."/>
            <person name="Chen C."/>
            <person name="Yanf M."/>
            <person name="Daum C."/>
            <person name="Ng V."/>
            <person name="Clum A."/>
            <person name="Steindorff A."/>
            <person name="Ohm R."/>
            <person name="Martin F."/>
            <person name="Silar P."/>
            <person name="Natvig D."/>
            <person name="Lalanne C."/>
            <person name="Gautier V."/>
            <person name="Ament-Velasquez S.L."/>
            <person name="Kruys A."/>
            <person name="Hutchinson M.I."/>
            <person name="Powell A.J."/>
            <person name="Barry K."/>
            <person name="Miller A.N."/>
            <person name="Grigoriev I.V."/>
            <person name="Debuchy R."/>
            <person name="Gladieux P."/>
            <person name="Thoren M.H."/>
            <person name="Johannesson H."/>
        </authorList>
    </citation>
    <scope>NUCLEOTIDE SEQUENCE</scope>
    <source>
        <strain evidence="2">CBS 560.94</strain>
    </source>
</reference>